<dbReference type="GO" id="GO:0071013">
    <property type="term" value="C:catalytic step 2 spliceosome"/>
    <property type="evidence" value="ECO:0007669"/>
    <property type="project" value="TreeGrafter"/>
</dbReference>
<dbReference type="GO" id="GO:0003723">
    <property type="term" value="F:RNA binding"/>
    <property type="evidence" value="ECO:0007669"/>
    <property type="project" value="UniProtKB-UniRule"/>
</dbReference>
<dbReference type="GO" id="GO:0005686">
    <property type="term" value="C:U2 snRNP"/>
    <property type="evidence" value="ECO:0007669"/>
    <property type="project" value="TreeGrafter"/>
</dbReference>
<dbReference type="InterPro" id="IPR045844">
    <property type="entry name" value="RRM_Ist3-like"/>
</dbReference>
<dbReference type="InterPro" id="IPR051847">
    <property type="entry name" value="RNA_proc/Spliceosome_comp"/>
</dbReference>
<comment type="caution">
    <text evidence="5">The sequence shown here is derived from an EMBL/GenBank/DDBJ whole genome shotgun (WGS) entry which is preliminary data.</text>
</comment>
<dbReference type="Pfam" id="PF00076">
    <property type="entry name" value="RRM_1"/>
    <property type="match status" value="1"/>
</dbReference>
<accession>A0A023B020</accession>
<gene>
    <name evidence="5" type="ORF">GNI_143520</name>
</gene>
<feature type="region of interest" description="Disordered" evidence="3">
    <location>
        <begin position="123"/>
        <end position="174"/>
    </location>
</feature>
<organism evidence="5 6">
    <name type="scientific">Gregarina niphandrodes</name>
    <name type="common">Septate eugregarine</name>
    <dbReference type="NCBI Taxonomy" id="110365"/>
    <lineage>
        <taxon>Eukaryota</taxon>
        <taxon>Sar</taxon>
        <taxon>Alveolata</taxon>
        <taxon>Apicomplexa</taxon>
        <taxon>Conoidasida</taxon>
        <taxon>Gregarinasina</taxon>
        <taxon>Eugregarinorida</taxon>
        <taxon>Gregarinidae</taxon>
        <taxon>Gregarina</taxon>
    </lineage>
</organism>
<evidence type="ECO:0000256" key="1">
    <source>
        <dbReference type="ARBA" id="ARBA00022884"/>
    </source>
</evidence>
<proteinExistence type="predicted"/>
<evidence type="ECO:0000313" key="6">
    <source>
        <dbReference type="Proteomes" id="UP000019763"/>
    </source>
</evidence>
<dbReference type="RefSeq" id="XP_011132658.1">
    <property type="nucleotide sequence ID" value="XM_011134356.1"/>
</dbReference>
<name>A0A023B020_GRENI</name>
<dbReference type="VEuPathDB" id="CryptoDB:GNI_143520"/>
<sequence length="174" mass="19840">MSSAHSQIQKINDLITLQLKDPLGPSFHDSYKDSCYIFVGGLDIRMTEGDVMIVFSQWGEIVDINLIRDRETGEPKGFGFLAYEDQRSTVLAVDNGNGMRLLNRTLKVDHVRNYAVFLKGEGAEQEARTREQSSPENELKNEVKNEVKEERGQELRDKESVQRGHRAIANQHSY</sequence>
<evidence type="ECO:0000259" key="4">
    <source>
        <dbReference type="PROSITE" id="PS50102"/>
    </source>
</evidence>
<dbReference type="EMBL" id="AFNH02001061">
    <property type="protein sequence ID" value="EZG44799.1"/>
    <property type="molecule type" value="Genomic_DNA"/>
</dbReference>
<feature type="compositionally biased region" description="Basic and acidic residues" evidence="3">
    <location>
        <begin position="123"/>
        <end position="162"/>
    </location>
</feature>
<dbReference type="SUPFAM" id="SSF54928">
    <property type="entry name" value="RNA-binding domain, RBD"/>
    <property type="match status" value="1"/>
</dbReference>
<dbReference type="GO" id="GO:0071011">
    <property type="term" value="C:precatalytic spliceosome"/>
    <property type="evidence" value="ECO:0007669"/>
    <property type="project" value="TreeGrafter"/>
</dbReference>
<dbReference type="OMA" id="IANQHSY"/>
<evidence type="ECO:0000256" key="2">
    <source>
        <dbReference type="PROSITE-ProRule" id="PRU00176"/>
    </source>
</evidence>
<dbReference type="Gene3D" id="3.30.70.330">
    <property type="match status" value="1"/>
</dbReference>
<dbReference type="InterPro" id="IPR035979">
    <property type="entry name" value="RBD_domain_sf"/>
</dbReference>
<dbReference type="PANTHER" id="PTHR45880:SF1">
    <property type="entry name" value="RNA-BINDING MOTIF PROTEIN, X-LINKED 2"/>
    <property type="match status" value="1"/>
</dbReference>
<evidence type="ECO:0000256" key="3">
    <source>
        <dbReference type="SAM" id="MobiDB-lite"/>
    </source>
</evidence>
<dbReference type="SMART" id="SM00360">
    <property type="entry name" value="RRM"/>
    <property type="match status" value="1"/>
</dbReference>
<dbReference type="eggNOG" id="KOG0126">
    <property type="taxonomic scope" value="Eukaryota"/>
</dbReference>
<reference evidence="5" key="1">
    <citation type="submission" date="2013-12" db="EMBL/GenBank/DDBJ databases">
        <authorList>
            <person name="Omoto C.K."/>
            <person name="Sibley D."/>
            <person name="Venepally P."/>
            <person name="Hadjithomas M."/>
            <person name="Karamycheva S."/>
            <person name="Brunk B."/>
            <person name="Roos D."/>
            <person name="Caler E."/>
            <person name="Lorenzi H."/>
        </authorList>
    </citation>
    <scope>NUCLEOTIDE SEQUENCE</scope>
</reference>
<feature type="domain" description="RRM" evidence="4">
    <location>
        <begin position="35"/>
        <end position="113"/>
    </location>
</feature>
<dbReference type="InterPro" id="IPR012677">
    <property type="entry name" value="Nucleotide-bd_a/b_plait_sf"/>
</dbReference>
<dbReference type="AlphaFoldDB" id="A0A023B020"/>
<evidence type="ECO:0000313" key="5">
    <source>
        <dbReference type="EMBL" id="EZG44799.1"/>
    </source>
</evidence>
<protein>
    <submittedName>
        <fullName evidence="5">RNA-binding protein</fullName>
    </submittedName>
</protein>
<dbReference type="OrthoDB" id="2573941at2759"/>
<dbReference type="GO" id="GO:0000398">
    <property type="term" value="P:mRNA splicing, via spliceosome"/>
    <property type="evidence" value="ECO:0007669"/>
    <property type="project" value="InterPro"/>
</dbReference>
<dbReference type="PROSITE" id="PS50102">
    <property type="entry name" value="RRM"/>
    <property type="match status" value="1"/>
</dbReference>
<dbReference type="Proteomes" id="UP000019763">
    <property type="component" value="Unassembled WGS sequence"/>
</dbReference>
<dbReference type="CDD" id="cd12411">
    <property type="entry name" value="RRM_ist3_like"/>
    <property type="match status" value="1"/>
</dbReference>
<keyword evidence="1 2" id="KW-0694">RNA-binding</keyword>
<dbReference type="PANTHER" id="PTHR45880">
    <property type="entry name" value="RNA-BINDING MOTIF PROTEIN, X-LINKED 2"/>
    <property type="match status" value="1"/>
</dbReference>
<dbReference type="GeneID" id="22915085"/>
<dbReference type="InterPro" id="IPR000504">
    <property type="entry name" value="RRM_dom"/>
</dbReference>
<keyword evidence="6" id="KW-1185">Reference proteome</keyword>